<feature type="transmembrane region" description="Helical" evidence="8">
    <location>
        <begin position="140"/>
        <end position="158"/>
    </location>
</feature>
<evidence type="ECO:0000256" key="4">
    <source>
        <dbReference type="ARBA" id="ARBA00022544"/>
    </source>
</evidence>
<dbReference type="GO" id="GO:0016020">
    <property type="term" value="C:membrane"/>
    <property type="evidence" value="ECO:0007669"/>
    <property type="project" value="UniProtKB-SubCell"/>
</dbReference>
<evidence type="ECO:0000256" key="3">
    <source>
        <dbReference type="ARBA" id="ARBA00022448"/>
    </source>
</evidence>
<gene>
    <name evidence="9" type="ORF">EHS13_06575</name>
</gene>
<dbReference type="PANTHER" id="PTHR34975">
    <property type="entry name" value="SPORE GERMINATION PROTEIN A2"/>
    <property type="match status" value="1"/>
</dbReference>
<evidence type="ECO:0000256" key="7">
    <source>
        <dbReference type="ARBA" id="ARBA00023136"/>
    </source>
</evidence>
<keyword evidence="10" id="KW-1185">Reference proteome</keyword>
<feature type="transmembrane region" description="Helical" evidence="8">
    <location>
        <begin position="307"/>
        <end position="326"/>
    </location>
</feature>
<evidence type="ECO:0000256" key="2">
    <source>
        <dbReference type="ARBA" id="ARBA00007998"/>
    </source>
</evidence>
<sequence length="365" mass="41718">MNRYVFYILWESILTIGLLFVNRHLLDDRFNGSIAAMLISAVIGTLFLIIFSKSLERFPNQGLPEILAQYFPKWISACLLCIFSILLLSEGCLILGGLSAIINRFLLPNLQLTSIFVLFFLVVAWGASRSSKTVLSTLEITLVICTPVFYFLFFKLLFSPGVEWNAIKEMRDYVFIAPKWSNITEASSTFSGFVGLTIFNRTIPSKMKGWFIALVILLGLHTLAMNFFMPIGFLGTMGVEDFVNPGISTIDSIRFELGLFERAIFVFLLVFLMFALMYSMITMHVGIELLQGCFSQKMLSSNRKAQIFKWVVLSFIAILTGLYFYIFTEKSIMEKSIYWLEFRFVTEFLLVATVSFLAFRKGRRP</sequence>
<feature type="transmembrane region" description="Helical" evidence="8">
    <location>
        <begin position="34"/>
        <end position="54"/>
    </location>
</feature>
<evidence type="ECO:0000256" key="5">
    <source>
        <dbReference type="ARBA" id="ARBA00022692"/>
    </source>
</evidence>
<dbReference type="EMBL" id="CP034235">
    <property type="protein sequence ID" value="QGQ94573.1"/>
    <property type="molecule type" value="Genomic_DNA"/>
</dbReference>
<keyword evidence="3" id="KW-0813">Transport</keyword>
<keyword evidence="7 8" id="KW-0472">Membrane</keyword>
<feature type="transmembrane region" description="Helical" evidence="8">
    <location>
        <begin position="74"/>
        <end position="98"/>
    </location>
</feature>
<feature type="transmembrane region" description="Helical" evidence="8">
    <location>
        <begin position="264"/>
        <end position="287"/>
    </location>
</feature>
<reference evidence="10" key="1">
    <citation type="submission" date="2018-11" db="EMBL/GenBank/DDBJ databases">
        <title>Complete genome sequence of Paenibacillus sp. ML311-T8.</title>
        <authorList>
            <person name="Nam Y.-D."/>
            <person name="Kang J."/>
            <person name="Chung W.-H."/>
            <person name="Park Y.S."/>
        </authorList>
    </citation>
    <scope>NUCLEOTIDE SEQUENCE [LARGE SCALE GENOMIC DNA]</scope>
    <source>
        <strain evidence="10">ML311-T8</strain>
    </source>
</reference>
<keyword evidence="4" id="KW-0309">Germination</keyword>
<dbReference type="KEGG" id="ppsc:EHS13_06575"/>
<feature type="transmembrane region" description="Helical" evidence="8">
    <location>
        <begin position="6"/>
        <end position="22"/>
    </location>
</feature>
<keyword evidence="5 8" id="KW-0812">Transmembrane</keyword>
<evidence type="ECO:0000313" key="9">
    <source>
        <dbReference type="EMBL" id="QGQ94573.1"/>
    </source>
</evidence>
<dbReference type="GO" id="GO:0009847">
    <property type="term" value="P:spore germination"/>
    <property type="evidence" value="ECO:0007669"/>
    <property type="project" value="InterPro"/>
</dbReference>
<evidence type="ECO:0000256" key="8">
    <source>
        <dbReference type="SAM" id="Phobius"/>
    </source>
</evidence>
<dbReference type="Proteomes" id="UP000426246">
    <property type="component" value="Chromosome"/>
</dbReference>
<feature type="transmembrane region" description="Helical" evidence="8">
    <location>
        <begin position="338"/>
        <end position="359"/>
    </location>
</feature>
<name>A0A6B8RGC2_9BACL</name>
<dbReference type="OrthoDB" id="2930450at2"/>
<dbReference type="PANTHER" id="PTHR34975:SF2">
    <property type="entry name" value="SPORE GERMINATION PROTEIN A2"/>
    <property type="match status" value="1"/>
</dbReference>
<dbReference type="Pfam" id="PF03845">
    <property type="entry name" value="Spore_permease"/>
    <property type="match status" value="1"/>
</dbReference>
<feature type="transmembrane region" description="Helical" evidence="8">
    <location>
        <begin position="210"/>
        <end position="233"/>
    </location>
</feature>
<dbReference type="AlphaFoldDB" id="A0A6B8RGC2"/>
<keyword evidence="6 8" id="KW-1133">Transmembrane helix</keyword>
<organism evidence="9 10">
    <name type="scientific">Paenibacillus psychroresistens</name>
    <dbReference type="NCBI Taxonomy" id="1778678"/>
    <lineage>
        <taxon>Bacteria</taxon>
        <taxon>Bacillati</taxon>
        <taxon>Bacillota</taxon>
        <taxon>Bacilli</taxon>
        <taxon>Bacillales</taxon>
        <taxon>Paenibacillaceae</taxon>
        <taxon>Paenibacillus</taxon>
    </lineage>
</organism>
<comment type="subcellular location">
    <subcellularLocation>
        <location evidence="1">Membrane</location>
        <topology evidence="1">Multi-pass membrane protein</topology>
    </subcellularLocation>
</comment>
<evidence type="ECO:0000256" key="6">
    <source>
        <dbReference type="ARBA" id="ARBA00022989"/>
    </source>
</evidence>
<evidence type="ECO:0000256" key="1">
    <source>
        <dbReference type="ARBA" id="ARBA00004141"/>
    </source>
</evidence>
<comment type="similarity">
    <text evidence="2">Belongs to the amino acid-polyamine-organocation (APC) superfamily. Spore germination protein (SGP) (TC 2.A.3.9) family.</text>
</comment>
<dbReference type="InterPro" id="IPR004761">
    <property type="entry name" value="Spore_GerAB"/>
</dbReference>
<dbReference type="RefSeq" id="WP_155699580.1">
    <property type="nucleotide sequence ID" value="NZ_CP034235.1"/>
</dbReference>
<accession>A0A6B8RGC2</accession>
<proteinExistence type="inferred from homology"/>
<feature type="transmembrane region" description="Helical" evidence="8">
    <location>
        <begin position="110"/>
        <end position="128"/>
    </location>
</feature>
<protein>
    <submittedName>
        <fullName evidence="9">Uncharacterized protein</fullName>
    </submittedName>
</protein>
<evidence type="ECO:0000313" key="10">
    <source>
        <dbReference type="Proteomes" id="UP000426246"/>
    </source>
</evidence>